<name>A0A0F9AYD2_9ZZZZ</name>
<dbReference type="GO" id="GO:0016787">
    <property type="term" value="F:hydrolase activity"/>
    <property type="evidence" value="ECO:0007669"/>
    <property type="project" value="UniProtKB-KW"/>
</dbReference>
<dbReference type="EMBL" id="LAZR01052258">
    <property type="protein sequence ID" value="KKK83359.1"/>
    <property type="molecule type" value="Genomic_DNA"/>
</dbReference>
<dbReference type="PANTHER" id="PTHR10799">
    <property type="entry name" value="SNF2/RAD54 HELICASE FAMILY"/>
    <property type="match status" value="1"/>
</dbReference>
<comment type="caution">
    <text evidence="3">The sequence shown here is derived from an EMBL/GenBank/DDBJ whole genome shotgun (WGS) entry which is preliminary data.</text>
</comment>
<feature type="non-terminal residue" evidence="3">
    <location>
        <position position="1"/>
    </location>
</feature>
<dbReference type="InterPro" id="IPR001650">
    <property type="entry name" value="Helicase_C-like"/>
</dbReference>
<dbReference type="SMART" id="SM00490">
    <property type="entry name" value="HELICc"/>
    <property type="match status" value="1"/>
</dbReference>
<evidence type="ECO:0000313" key="3">
    <source>
        <dbReference type="EMBL" id="KKK83359.1"/>
    </source>
</evidence>
<accession>A0A0F9AYD2</accession>
<evidence type="ECO:0000259" key="2">
    <source>
        <dbReference type="PROSITE" id="PS51194"/>
    </source>
</evidence>
<organism evidence="3">
    <name type="scientific">marine sediment metagenome</name>
    <dbReference type="NCBI Taxonomy" id="412755"/>
    <lineage>
        <taxon>unclassified sequences</taxon>
        <taxon>metagenomes</taxon>
        <taxon>ecological metagenomes</taxon>
    </lineage>
</organism>
<feature type="domain" description="Helicase C-terminal" evidence="2">
    <location>
        <begin position="27"/>
        <end position="192"/>
    </location>
</feature>
<dbReference type="SUPFAM" id="SSF52540">
    <property type="entry name" value="P-loop containing nucleoside triphosphate hydrolases"/>
    <property type="match status" value="1"/>
</dbReference>
<dbReference type="Gene3D" id="3.40.50.300">
    <property type="entry name" value="P-loop containing nucleotide triphosphate hydrolases"/>
    <property type="match status" value="1"/>
</dbReference>
<protein>
    <recommendedName>
        <fullName evidence="2">Helicase C-terminal domain-containing protein</fullName>
    </recommendedName>
</protein>
<dbReference type="InterPro" id="IPR049730">
    <property type="entry name" value="SNF2/RAD54-like_C"/>
</dbReference>
<dbReference type="Pfam" id="PF00271">
    <property type="entry name" value="Helicase_C"/>
    <property type="match status" value="1"/>
</dbReference>
<dbReference type="PROSITE" id="PS51194">
    <property type="entry name" value="HELICASE_CTER"/>
    <property type="match status" value="1"/>
</dbReference>
<reference evidence="3" key="1">
    <citation type="journal article" date="2015" name="Nature">
        <title>Complex archaea that bridge the gap between prokaryotes and eukaryotes.</title>
        <authorList>
            <person name="Spang A."/>
            <person name="Saw J.H."/>
            <person name="Jorgensen S.L."/>
            <person name="Zaremba-Niedzwiedzka K."/>
            <person name="Martijn J."/>
            <person name="Lind A.E."/>
            <person name="van Eijk R."/>
            <person name="Schleper C."/>
            <person name="Guy L."/>
            <person name="Ettema T.J."/>
        </authorList>
    </citation>
    <scope>NUCLEOTIDE SEQUENCE</scope>
</reference>
<sequence length="195" mass="22302">VTGGNLGVEHEDGSELIYLGNEKEKFLVNWVLDALENQPDLRLIVWCRFRRERERLRKAFEVIQVFNKNFELFQIYGGQKPTYRHEALDAFSLPRKPGAAILLGQPAAGGLGVNLTAADTVFYFSNDYNLATRLQSEDRCHRIGQRNPVTYMDLIATGPDGQRTLDHIVLKALRKKQDLAVWTASRWKEKLTEDV</sequence>
<dbReference type="InterPro" id="IPR027417">
    <property type="entry name" value="P-loop_NTPase"/>
</dbReference>
<evidence type="ECO:0000256" key="1">
    <source>
        <dbReference type="ARBA" id="ARBA00022801"/>
    </source>
</evidence>
<dbReference type="CDD" id="cd18793">
    <property type="entry name" value="SF2_C_SNF"/>
    <property type="match status" value="1"/>
</dbReference>
<gene>
    <name evidence="3" type="ORF">LCGC14_2794170</name>
</gene>
<dbReference type="AlphaFoldDB" id="A0A0F9AYD2"/>
<keyword evidence="1" id="KW-0378">Hydrolase</keyword>
<proteinExistence type="predicted"/>